<dbReference type="HOGENOM" id="CLU_2027739_0_0_1"/>
<keyword evidence="3" id="KW-1185">Reference proteome</keyword>
<dbReference type="VEuPathDB" id="FungiDB:GMDG_01641"/>
<reference evidence="3" key="1">
    <citation type="submission" date="2010-09" db="EMBL/GenBank/DDBJ databases">
        <title>The genome sequence of Geomyces destructans 20631-21.</title>
        <authorList>
            <consortium name="The Broad Institute Genome Sequencing Platform"/>
            <person name="Cuomo C.A."/>
            <person name="Blehert D.S."/>
            <person name="Lorch J.M."/>
            <person name="Young S.K."/>
            <person name="Zeng Q."/>
            <person name="Gargeya S."/>
            <person name="Fitzgerald M."/>
            <person name="Haas B."/>
            <person name="Abouelleil A."/>
            <person name="Alvarado L."/>
            <person name="Arachchi H.M."/>
            <person name="Berlin A."/>
            <person name="Brown A."/>
            <person name="Chapman S.B."/>
            <person name="Chen Z."/>
            <person name="Dunbar C."/>
            <person name="Freedman E."/>
            <person name="Gearin G."/>
            <person name="Gellesch M."/>
            <person name="Goldberg J."/>
            <person name="Griggs A."/>
            <person name="Gujja S."/>
            <person name="Heiman D."/>
            <person name="Howarth C."/>
            <person name="Larson L."/>
            <person name="Lui A."/>
            <person name="MacDonald P.J.P."/>
            <person name="Montmayeur A."/>
            <person name="Murphy C."/>
            <person name="Neiman D."/>
            <person name="Pearson M."/>
            <person name="Priest M."/>
            <person name="Roberts A."/>
            <person name="Saif S."/>
            <person name="Shea T."/>
            <person name="Shenoy N."/>
            <person name="Sisk P."/>
            <person name="Stolte C."/>
            <person name="Sykes S."/>
            <person name="Wortman J."/>
            <person name="Nusbaum C."/>
            <person name="Birren B."/>
        </authorList>
    </citation>
    <scope>NUCLEOTIDE SEQUENCE [LARGE SCALE GENOMIC DNA]</scope>
    <source>
        <strain evidence="3">ATCC MYA-4855 / 20631-21</strain>
    </source>
</reference>
<feature type="transmembrane region" description="Helical" evidence="1">
    <location>
        <begin position="41"/>
        <end position="63"/>
    </location>
</feature>
<gene>
    <name evidence="2" type="ORF">GMDG_01641</name>
</gene>
<protein>
    <submittedName>
        <fullName evidence="2">Uncharacterized protein</fullName>
    </submittedName>
</protein>
<proteinExistence type="predicted"/>
<dbReference type="Proteomes" id="UP000011064">
    <property type="component" value="Unassembled WGS sequence"/>
</dbReference>
<keyword evidence="1" id="KW-1133">Transmembrane helix</keyword>
<accession>L8FZC9</accession>
<sequence>MACAHHILTASETKLSPFNRMGTHFLSKTWVPSSGRALPGLALFLPPFLLLLYFLVFLAVYFFERCNRALLVVSHCVCVVAACARDAVHRYTEPPFVRGWAARRPEVTRLLVNKHLYLLGAR</sequence>
<dbReference type="AlphaFoldDB" id="L8FZC9"/>
<dbReference type="InParanoid" id="L8FZC9"/>
<keyword evidence="1" id="KW-0812">Transmembrane</keyword>
<dbReference type="EMBL" id="GL573188">
    <property type="protein sequence ID" value="ELR05071.1"/>
    <property type="molecule type" value="Genomic_DNA"/>
</dbReference>
<evidence type="ECO:0000313" key="3">
    <source>
        <dbReference type="Proteomes" id="UP000011064"/>
    </source>
</evidence>
<evidence type="ECO:0000256" key="1">
    <source>
        <dbReference type="SAM" id="Phobius"/>
    </source>
</evidence>
<evidence type="ECO:0000313" key="2">
    <source>
        <dbReference type="EMBL" id="ELR05071.1"/>
    </source>
</evidence>
<organism evidence="2 3">
    <name type="scientific">Pseudogymnoascus destructans (strain ATCC MYA-4855 / 20631-21)</name>
    <name type="common">Bat white-nose syndrome fungus</name>
    <name type="synonym">Geomyces destructans</name>
    <dbReference type="NCBI Taxonomy" id="658429"/>
    <lineage>
        <taxon>Eukaryota</taxon>
        <taxon>Fungi</taxon>
        <taxon>Dikarya</taxon>
        <taxon>Ascomycota</taxon>
        <taxon>Pezizomycotina</taxon>
        <taxon>Leotiomycetes</taxon>
        <taxon>Thelebolales</taxon>
        <taxon>Thelebolaceae</taxon>
        <taxon>Pseudogymnoascus</taxon>
    </lineage>
</organism>
<name>L8FZC9_PSED2</name>
<keyword evidence="1" id="KW-0472">Membrane</keyword>